<dbReference type="OMA" id="NGWFTAG"/>
<gene>
    <name evidence="4" type="ORF">BN946_scf184775.g2</name>
</gene>
<dbReference type="AlphaFoldDB" id="A0A060SS33"/>
<feature type="domain" description="Transglycosylase SLT" evidence="3">
    <location>
        <begin position="194"/>
        <end position="282"/>
    </location>
</feature>
<keyword evidence="5" id="KW-1185">Reference proteome</keyword>
<accession>A0A060SS33</accession>
<feature type="compositionally biased region" description="Low complexity" evidence="1">
    <location>
        <begin position="56"/>
        <end position="113"/>
    </location>
</feature>
<dbReference type="InterPro" id="IPR023346">
    <property type="entry name" value="Lysozyme-like_dom_sf"/>
</dbReference>
<dbReference type="OrthoDB" id="2537480at2759"/>
<keyword evidence="2" id="KW-0732">Signal</keyword>
<feature type="signal peptide" evidence="2">
    <location>
        <begin position="1"/>
        <end position="19"/>
    </location>
</feature>
<dbReference type="PANTHER" id="PTHR37423">
    <property type="entry name" value="SOLUBLE LYTIC MUREIN TRANSGLYCOSYLASE-RELATED"/>
    <property type="match status" value="1"/>
</dbReference>
<dbReference type="SUPFAM" id="SSF53955">
    <property type="entry name" value="Lysozyme-like"/>
    <property type="match status" value="1"/>
</dbReference>
<protein>
    <submittedName>
        <fullName evidence="4">Glycoside Hydrolase Family 23 protein</fullName>
    </submittedName>
</protein>
<dbReference type="PANTHER" id="PTHR37423:SF2">
    <property type="entry name" value="MEMBRANE-BOUND LYTIC MUREIN TRANSGLYCOSYLASE C"/>
    <property type="match status" value="1"/>
</dbReference>
<organism evidence="4 5">
    <name type="scientific">Pycnoporus cinnabarinus</name>
    <name type="common">Cinnabar-red polypore</name>
    <name type="synonym">Trametes cinnabarina</name>
    <dbReference type="NCBI Taxonomy" id="5643"/>
    <lineage>
        <taxon>Eukaryota</taxon>
        <taxon>Fungi</taxon>
        <taxon>Dikarya</taxon>
        <taxon>Basidiomycota</taxon>
        <taxon>Agaricomycotina</taxon>
        <taxon>Agaricomycetes</taxon>
        <taxon>Polyporales</taxon>
        <taxon>Polyporaceae</taxon>
        <taxon>Trametes</taxon>
    </lineage>
</organism>
<evidence type="ECO:0000256" key="2">
    <source>
        <dbReference type="SAM" id="SignalP"/>
    </source>
</evidence>
<dbReference type="HOGENOM" id="CLU_051871_1_0_1"/>
<reference evidence="4" key="1">
    <citation type="submission" date="2014-01" db="EMBL/GenBank/DDBJ databases">
        <title>The genome of the white-rot fungus Pycnoporus cinnabarinus: a basidiomycete model with a versatile arsenal for lignocellulosic biomass breakdown.</title>
        <authorList>
            <person name="Levasseur A."/>
            <person name="Lomascolo A."/>
            <person name="Ruiz-Duenas F.J."/>
            <person name="Uzan E."/>
            <person name="Piumi F."/>
            <person name="Kues U."/>
            <person name="Ram A.F.J."/>
            <person name="Murat C."/>
            <person name="Haon M."/>
            <person name="Benoit I."/>
            <person name="Arfi Y."/>
            <person name="Chevret D."/>
            <person name="Drula E."/>
            <person name="Kwon M.J."/>
            <person name="Gouret P."/>
            <person name="Lesage-Meessen L."/>
            <person name="Lombard V."/>
            <person name="Mariette J."/>
            <person name="Noirot C."/>
            <person name="Park J."/>
            <person name="Patyshakuliyeva A."/>
            <person name="Wieneger R.A.B."/>
            <person name="Wosten H.A.B."/>
            <person name="Martin F."/>
            <person name="Coutinho P.M."/>
            <person name="de Vries R."/>
            <person name="Martinez A.T."/>
            <person name="Klopp C."/>
            <person name="Pontarotti P."/>
            <person name="Henrissat B."/>
            <person name="Record E."/>
        </authorList>
    </citation>
    <scope>NUCLEOTIDE SEQUENCE [LARGE SCALE GENOMIC DNA]</scope>
    <source>
        <strain evidence="4">BRFM137</strain>
    </source>
</reference>
<dbReference type="EMBL" id="CCBP010000449">
    <property type="protein sequence ID" value="CDO77312.1"/>
    <property type="molecule type" value="Genomic_DNA"/>
</dbReference>
<dbReference type="Pfam" id="PF01464">
    <property type="entry name" value="SLT"/>
    <property type="match status" value="1"/>
</dbReference>
<feature type="region of interest" description="Disordered" evidence="1">
    <location>
        <begin position="34"/>
        <end position="115"/>
    </location>
</feature>
<evidence type="ECO:0000313" key="4">
    <source>
        <dbReference type="EMBL" id="CDO77312.1"/>
    </source>
</evidence>
<comment type="caution">
    <text evidence="4">The sequence shown here is derived from an EMBL/GenBank/DDBJ whole genome shotgun (WGS) entry which is preliminary data.</text>
</comment>
<dbReference type="Gene3D" id="1.10.530.10">
    <property type="match status" value="1"/>
</dbReference>
<evidence type="ECO:0000313" key="5">
    <source>
        <dbReference type="Proteomes" id="UP000029665"/>
    </source>
</evidence>
<evidence type="ECO:0000256" key="1">
    <source>
        <dbReference type="SAM" id="MobiDB-lite"/>
    </source>
</evidence>
<sequence>MKLSAPFLVLLAALGVAEASSHVNNARMARHHGLAARSAHDSPVIRRGSNGRCKVHPTTSTLVSSSTHHTTSTHPSTHAAETTHTAPAALNNKDNNKSSGSSSSNSGSSGGKSVITNNGLIKITSSSCGSPGASKDITATAGPNGKIDWMNCGIENGGWNPPFVKVSDIVTVDLQDAIKDPNTPFKACSDYIDLFVKYANQHGVPPILIASIAMQESSCNRNEVGGAGEQGLMQITQDKCHGAPGGDCKDPDFNIRTGTAFFADTLNSNGGSLLLTLGNYNGWRKGMTYEDATAAAHGKCCLCQNNLDYLQQTLNGWAMNIDPTGSLQLGKFFNLNICHNRGG</sequence>
<keyword evidence="4" id="KW-0378">Hydrolase</keyword>
<proteinExistence type="predicted"/>
<evidence type="ECO:0000259" key="3">
    <source>
        <dbReference type="Pfam" id="PF01464"/>
    </source>
</evidence>
<name>A0A060SS33_PYCCI</name>
<dbReference type="GO" id="GO:0016787">
    <property type="term" value="F:hydrolase activity"/>
    <property type="evidence" value="ECO:0007669"/>
    <property type="project" value="UniProtKB-KW"/>
</dbReference>
<feature type="chain" id="PRO_5001587339" evidence="2">
    <location>
        <begin position="20"/>
        <end position="343"/>
    </location>
</feature>
<dbReference type="InterPro" id="IPR008258">
    <property type="entry name" value="Transglycosylase_SLT_dom_1"/>
</dbReference>
<dbReference type="Proteomes" id="UP000029665">
    <property type="component" value="Unassembled WGS sequence"/>
</dbReference>